<proteinExistence type="predicted"/>
<accession>A0ACB9KZV2</accession>
<evidence type="ECO:0000313" key="2">
    <source>
        <dbReference type="Proteomes" id="UP001057402"/>
    </source>
</evidence>
<protein>
    <submittedName>
        <fullName evidence="1">Uncharacterized protein</fullName>
    </submittedName>
</protein>
<sequence>MPIGVFSRFNASPNPGTARSVCSKTPPEMQGSFSEPSLLLSFQPSREDYPPNPNLPSTPFQKNVPDMPARRYGMANGSPLRQLQPRPVGSCHETMKFPASTHPGQVLTTGPPIEPQTPVTSSVLLPTAGRTAMFPVSCPEIGSQVPRETGGGTISPAAMTQLTIFFAGSVSVYDNVSPEKAQAILLSARSSSSASPLKPVTVTQVQSQSLGPSLDGVCAGKSPSMLPSSSSLVHTQPVNTKHSIMNVPTLVQAGTAVAIPQARKVSLSRFLEQRKERMIKASPYGSNNRSLERGGIPSGKLSHSGGEFHGINPQL</sequence>
<name>A0ACB9KZV2_9MYRT</name>
<keyword evidence="2" id="KW-1185">Reference proteome</keyword>
<organism evidence="1 2">
    <name type="scientific">Melastoma candidum</name>
    <dbReference type="NCBI Taxonomy" id="119954"/>
    <lineage>
        <taxon>Eukaryota</taxon>
        <taxon>Viridiplantae</taxon>
        <taxon>Streptophyta</taxon>
        <taxon>Embryophyta</taxon>
        <taxon>Tracheophyta</taxon>
        <taxon>Spermatophyta</taxon>
        <taxon>Magnoliopsida</taxon>
        <taxon>eudicotyledons</taxon>
        <taxon>Gunneridae</taxon>
        <taxon>Pentapetalae</taxon>
        <taxon>rosids</taxon>
        <taxon>malvids</taxon>
        <taxon>Myrtales</taxon>
        <taxon>Melastomataceae</taxon>
        <taxon>Melastomatoideae</taxon>
        <taxon>Melastomateae</taxon>
        <taxon>Melastoma</taxon>
    </lineage>
</organism>
<evidence type="ECO:0000313" key="1">
    <source>
        <dbReference type="EMBL" id="KAI4302541.1"/>
    </source>
</evidence>
<reference evidence="2" key="1">
    <citation type="journal article" date="2023" name="Front. Plant Sci.">
        <title>Chromosomal-level genome assembly of Melastoma candidum provides insights into trichome evolution.</title>
        <authorList>
            <person name="Zhong Y."/>
            <person name="Wu W."/>
            <person name="Sun C."/>
            <person name="Zou P."/>
            <person name="Liu Y."/>
            <person name="Dai S."/>
            <person name="Zhou R."/>
        </authorList>
    </citation>
    <scope>NUCLEOTIDE SEQUENCE [LARGE SCALE GENOMIC DNA]</scope>
</reference>
<dbReference type="EMBL" id="CM042891">
    <property type="protein sequence ID" value="KAI4302541.1"/>
    <property type="molecule type" value="Genomic_DNA"/>
</dbReference>
<dbReference type="Proteomes" id="UP001057402">
    <property type="component" value="Chromosome 12"/>
</dbReference>
<comment type="caution">
    <text evidence="1">The sequence shown here is derived from an EMBL/GenBank/DDBJ whole genome shotgun (WGS) entry which is preliminary data.</text>
</comment>
<gene>
    <name evidence="1" type="ORF">MLD38_038272</name>
</gene>